<sequence>MKKNKRSRSYGLGSARKRHRKEDTIAACDRLSHLPEPIFHHILSFLDTPNQLFRPLYCPGCGDGLGKKSMCSICATISSKNTRILECS</sequence>
<dbReference type="EMBL" id="CAMGYJ010000009">
    <property type="protein sequence ID" value="CAI0495674.1"/>
    <property type="molecule type" value="Genomic_DNA"/>
</dbReference>
<keyword evidence="3" id="KW-1185">Reference proteome</keyword>
<reference evidence="2" key="1">
    <citation type="submission" date="2022-08" db="EMBL/GenBank/DDBJ databases">
        <authorList>
            <person name="Gutierrez-Valencia J."/>
        </authorList>
    </citation>
    <scope>NUCLEOTIDE SEQUENCE</scope>
</reference>
<accession>A0AAV0Q150</accession>
<feature type="region of interest" description="Disordered" evidence="1">
    <location>
        <begin position="1"/>
        <end position="21"/>
    </location>
</feature>
<proteinExistence type="predicted"/>
<dbReference type="Proteomes" id="UP001154282">
    <property type="component" value="Unassembled WGS sequence"/>
</dbReference>
<organism evidence="2 3">
    <name type="scientific">Linum tenue</name>
    <dbReference type="NCBI Taxonomy" id="586396"/>
    <lineage>
        <taxon>Eukaryota</taxon>
        <taxon>Viridiplantae</taxon>
        <taxon>Streptophyta</taxon>
        <taxon>Embryophyta</taxon>
        <taxon>Tracheophyta</taxon>
        <taxon>Spermatophyta</taxon>
        <taxon>Magnoliopsida</taxon>
        <taxon>eudicotyledons</taxon>
        <taxon>Gunneridae</taxon>
        <taxon>Pentapetalae</taxon>
        <taxon>rosids</taxon>
        <taxon>fabids</taxon>
        <taxon>Malpighiales</taxon>
        <taxon>Linaceae</taxon>
        <taxon>Linum</taxon>
    </lineage>
</organism>
<protein>
    <submittedName>
        <fullName evidence="2">Uncharacterized protein</fullName>
    </submittedName>
</protein>
<comment type="caution">
    <text evidence="2">The sequence shown here is derived from an EMBL/GenBank/DDBJ whole genome shotgun (WGS) entry which is preliminary data.</text>
</comment>
<gene>
    <name evidence="2" type="ORF">LITE_LOCUS41074</name>
</gene>
<name>A0AAV0Q150_9ROSI</name>
<evidence type="ECO:0000313" key="2">
    <source>
        <dbReference type="EMBL" id="CAI0495674.1"/>
    </source>
</evidence>
<evidence type="ECO:0000256" key="1">
    <source>
        <dbReference type="SAM" id="MobiDB-lite"/>
    </source>
</evidence>
<dbReference type="AlphaFoldDB" id="A0AAV0Q150"/>
<dbReference type="SUPFAM" id="SSF81383">
    <property type="entry name" value="F-box domain"/>
    <property type="match status" value="1"/>
</dbReference>
<dbReference type="InterPro" id="IPR036047">
    <property type="entry name" value="F-box-like_dom_sf"/>
</dbReference>
<evidence type="ECO:0000313" key="3">
    <source>
        <dbReference type="Proteomes" id="UP001154282"/>
    </source>
</evidence>